<dbReference type="AlphaFoldDB" id="A0A935TDB1"/>
<dbReference type="Proteomes" id="UP000706151">
    <property type="component" value="Unassembled WGS sequence"/>
</dbReference>
<evidence type="ECO:0000313" key="2">
    <source>
        <dbReference type="Proteomes" id="UP000706151"/>
    </source>
</evidence>
<comment type="caution">
    <text evidence="1">The sequence shown here is derived from an EMBL/GenBank/DDBJ whole genome shotgun (WGS) entry which is preliminary data.</text>
</comment>
<protein>
    <submittedName>
        <fullName evidence="1">Uncharacterized protein</fullName>
    </submittedName>
</protein>
<reference evidence="1 2" key="1">
    <citation type="submission" date="2020-10" db="EMBL/GenBank/DDBJ databases">
        <title>Connecting structure to function with the recovery of over 1000 high-quality activated sludge metagenome-assembled genomes encoding full-length rRNA genes using long-read sequencing.</title>
        <authorList>
            <person name="Singleton C.M."/>
            <person name="Petriglieri F."/>
            <person name="Kristensen J.M."/>
            <person name="Kirkegaard R.H."/>
            <person name="Michaelsen T.Y."/>
            <person name="Andersen M.H."/>
            <person name="Karst S.M."/>
            <person name="Dueholm M.S."/>
            <person name="Nielsen P.H."/>
            <person name="Albertsen M."/>
        </authorList>
    </citation>
    <scope>NUCLEOTIDE SEQUENCE [LARGE SCALE GENOMIC DNA]</scope>
    <source>
        <strain evidence="1">Fred_18-Q3-R57-64_BAT3C.720</strain>
    </source>
</reference>
<gene>
    <name evidence="1" type="ORF">IPK02_17665</name>
</gene>
<accession>A0A935TDB1</accession>
<evidence type="ECO:0000313" key="1">
    <source>
        <dbReference type="EMBL" id="MBK7955629.1"/>
    </source>
</evidence>
<organism evidence="1 2">
    <name type="scientific">Candidatus Accumulibacter affinis</name>
    <dbReference type="NCBI Taxonomy" id="2954384"/>
    <lineage>
        <taxon>Bacteria</taxon>
        <taxon>Pseudomonadati</taxon>
        <taxon>Pseudomonadota</taxon>
        <taxon>Betaproteobacteria</taxon>
        <taxon>Candidatus Accumulibacter</taxon>
    </lineage>
</organism>
<sequence>MVHAALVGVDVKVENTVHDRVRNDCVILAADQVDLVVLQVGEFVDVSGRFLFLRFVEGRPRCTFDLLRVLGCQVRLAVPLGIQPELLAFEHDELAALRYGVQNAPSGTIVRPARDDAGTHDMVRVRHMKLVRHEPARRNTRDRDLIPVDVDSCHDIFQWRRRRRVVSNGQRANRHACQRAGSTLLQFLPRHGSSPCSVRGTLSGISRIASSTWPADDLFGSRPTLAHARCDREIQSLKQRNAAAQYSA</sequence>
<proteinExistence type="predicted"/>
<dbReference type="EMBL" id="JADJOT010000011">
    <property type="protein sequence ID" value="MBK7955629.1"/>
    <property type="molecule type" value="Genomic_DNA"/>
</dbReference>
<name>A0A935TDB1_9PROT</name>